<proteinExistence type="predicted"/>
<dbReference type="Proteomes" id="UP001499986">
    <property type="component" value="Unassembled WGS sequence"/>
</dbReference>
<organism evidence="1 2">
    <name type="scientific">Streptomyces coeruleofuscus</name>
    <dbReference type="NCBI Taxonomy" id="66879"/>
    <lineage>
        <taxon>Bacteria</taxon>
        <taxon>Bacillati</taxon>
        <taxon>Actinomycetota</taxon>
        <taxon>Actinomycetes</taxon>
        <taxon>Kitasatosporales</taxon>
        <taxon>Streptomycetaceae</taxon>
        <taxon>Streptomyces</taxon>
    </lineage>
</organism>
<reference evidence="1 2" key="1">
    <citation type="journal article" date="2019" name="Int. J. Syst. Evol. Microbiol.">
        <title>The Global Catalogue of Microorganisms (GCM) 10K type strain sequencing project: providing services to taxonomists for standard genome sequencing and annotation.</title>
        <authorList>
            <consortium name="The Broad Institute Genomics Platform"/>
            <consortium name="The Broad Institute Genome Sequencing Center for Infectious Disease"/>
            <person name="Wu L."/>
            <person name="Ma J."/>
        </authorList>
    </citation>
    <scope>NUCLEOTIDE SEQUENCE [LARGE SCALE GENOMIC DNA]</scope>
    <source>
        <strain evidence="1 2">JCM 4358</strain>
    </source>
</reference>
<gene>
    <name evidence="1" type="ORF">GCM10010255_78460</name>
</gene>
<name>A0ABN3JBB6_9ACTN</name>
<comment type="caution">
    <text evidence="1">The sequence shown here is derived from an EMBL/GenBank/DDBJ whole genome shotgun (WGS) entry which is preliminary data.</text>
</comment>
<keyword evidence="2" id="KW-1185">Reference proteome</keyword>
<evidence type="ECO:0000313" key="1">
    <source>
        <dbReference type="EMBL" id="GAA2425012.1"/>
    </source>
</evidence>
<accession>A0ABN3JBB6</accession>
<sequence>MLGFLGQFPAGRLGVTPSRLEGARVPLVLKEPQEGPVPLPFGTSKLLDGSHHPLYWALPAGLRPPAVLPVCGLSALSL</sequence>
<protein>
    <submittedName>
        <fullName evidence="1">Uncharacterized protein</fullName>
    </submittedName>
</protein>
<dbReference type="EMBL" id="BAAASE010000016">
    <property type="protein sequence ID" value="GAA2425012.1"/>
    <property type="molecule type" value="Genomic_DNA"/>
</dbReference>
<evidence type="ECO:0000313" key="2">
    <source>
        <dbReference type="Proteomes" id="UP001499986"/>
    </source>
</evidence>